<feature type="transmembrane region" description="Helical" evidence="1">
    <location>
        <begin position="185"/>
        <end position="204"/>
    </location>
</feature>
<feature type="transmembrane region" description="Helical" evidence="1">
    <location>
        <begin position="64"/>
        <end position="84"/>
    </location>
</feature>
<feature type="transmembrane region" description="Helical" evidence="1">
    <location>
        <begin position="25"/>
        <end position="44"/>
    </location>
</feature>
<keyword evidence="1" id="KW-0812">Transmembrane</keyword>
<name>A0A4S8V004_AURPU</name>
<evidence type="ECO:0000313" key="3">
    <source>
        <dbReference type="Proteomes" id="UP000308953"/>
    </source>
</evidence>
<evidence type="ECO:0000256" key="1">
    <source>
        <dbReference type="SAM" id="Phobius"/>
    </source>
</evidence>
<accession>A0A4S8V004</accession>
<dbReference type="AlphaFoldDB" id="A0A4S8V004"/>
<dbReference type="EMBL" id="QZAV01000204">
    <property type="protein sequence ID" value="THX35257.1"/>
    <property type="molecule type" value="Genomic_DNA"/>
</dbReference>
<keyword evidence="1" id="KW-1133">Transmembrane helix</keyword>
<protein>
    <submittedName>
        <fullName evidence="2">Uncharacterized protein</fullName>
    </submittedName>
</protein>
<feature type="transmembrane region" description="Helical" evidence="1">
    <location>
        <begin position="91"/>
        <end position="109"/>
    </location>
</feature>
<keyword evidence="1" id="KW-0472">Membrane</keyword>
<reference evidence="2 3" key="1">
    <citation type="submission" date="2018-10" db="EMBL/GenBank/DDBJ databases">
        <title>Fifty Aureobasidium pullulans genomes reveal a recombining polyextremotolerant generalist.</title>
        <authorList>
            <person name="Gostincar C."/>
            <person name="Turk M."/>
            <person name="Zajc J."/>
            <person name="Gunde-Cimerman N."/>
        </authorList>
    </citation>
    <scope>NUCLEOTIDE SEQUENCE [LARGE SCALE GENOMIC DNA]</scope>
    <source>
        <strain evidence="2 3">EXF-9785</strain>
    </source>
</reference>
<comment type="caution">
    <text evidence="2">The sequence shown here is derived from an EMBL/GenBank/DDBJ whole genome shotgun (WGS) entry which is preliminary data.</text>
</comment>
<organism evidence="2 3">
    <name type="scientific">Aureobasidium pullulans</name>
    <name type="common">Black yeast</name>
    <name type="synonym">Pullularia pullulans</name>
    <dbReference type="NCBI Taxonomy" id="5580"/>
    <lineage>
        <taxon>Eukaryota</taxon>
        <taxon>Fungi</taxon>
        <taxon>Dikarya</taxon>
        <taxon>Ascomycota</taxon>
        <taxon>Pezizomycotina</taxon>
        <taxon>Dothideomycetes</taxon>
        <taxon>Dothideomycetidae</taxon>
        <taxon>Dothideales</taxon>
        <taxon>Saccotheciaceae</taxon>
        <taxon>Aureobasidium</taxon>
    </lineage>
</organism>
<gene>
    <name evidence="2" type="ORF">D6D10_07311</name>
</gene>
<sequence length="215" mass="24223">MARTETTASRERVTVIRRYPWPENLLNWWTIVMLATGGLLTGVFGDFMSIQNRMGLGTPWLFPYAVTVGSLTIFWIIIMIILMAQKKLQPAWVMLASFILIALFLAGLIETAIQLFGNVSIAAPRPPSSFLPSSFLSGTNANLECFQGNVSTYCNRYVNNNNIRGVSIDTLAWLEQNSICSQWDAAFAFWIIGLVFLVWMMIMASQVNNKRGFYD</sequence>
<proteinExistence type="predicted"/>
<dbReference type="Proteomes" id="UP000308953">
    <property type="component" value="Unassembled WGS sequence"/>
</dbReference>
<evidence type="ECO:0000313" key="2">
    <source>
        <dbReference type="EMBL" id="THX35257.1"/>
    </source>
</evidence>